<dbReference type="PaxDb" id="6239-W08F4.1"/>
<dbReference type="OMA" id="MIITERR"/>
<keyword evidence="2" id="KW-1185">Reference proteome</keyword>
<dbReference type="GO" id="GO:0003676">
    <property type="term" value="F:nucleic acid binding"/>
    <property type="evidence" value="ECO:0007669"/>
    <property type="project" value="InterPro"/>
</dbReference>
<dbReference type="AGR" id="WB:WBGene00021091"/>
<dbReference type="OrthoDB" id="5869578at2759"/>
<dbReference type="UCSC" id="W08F4.1">
    <property type="organism name" value="c. elegans"/>
</dbReference>
<dbReference type="InterPro" id="IPR036397">
    <property type="entry name" value="RNaseH_sf"/>
</dbReference>
<evidence type="ECO:0000313" key="1">
    <source>
        <dbReference type="EMBL" id="CCD63933.1"/>
    </source>
</evidence>
<dbReference type="Proteomes" id="UP000001940">
    <property type="component" value="Chromosome II"/>
</dbReference>
<dbReference type="WormBase" id="W08F4.1">
    <property type="protein sequence ID" value="CE14712"/>
    <property type="gene ID" value="WBGene00021091"/>
</dbReference>
<dbReference type="SMR" id="O02114"/>
<dbReference type="Gene3D" id="3.30.420.10">
    <property type="entry name" value="Ribonuclease H-like superfamily/Ribonuclease H"/>
    <property type="match status" value="1"/>
</dbReference>
<dbReference type="STRING" id="6239.W08F4.1.1"/>
<dbReference type="PIR" id="T34056">
    <property type="entry name" value="T34056"/>
</dbReference>
<dbReference type="RefSeq" id="NP_493767.1">
    <property type="nucleotide sequence ID" value="NM_061366.1"/>
</dbReference>
<evidence type="ECO:0000313" key="3">
    <source>
        <dbReference type="WormBase" id="W08F4.1"/>
    </source>
</evidence>
<accession>O02114</accession>
<dbReference type="EMBL" id="BX284602">
    <property type="protein sequence ID" value="CCD63933.1"/>
    <property type="molecule type" value="Genomic_DNA"/>
</dbReference>
<organism evidence="1 2">
    <name type="scientific">Caenorhabditis elegans</name>
    <dbReference type="NCBI Taxonomy" id="6239"/>
    <lineage>
        <taxon>Eukaryota</taxon>
        <taxon>Metazoa</taxon>
        <taxon>Ecdysozoa</taxon>
        <taxon>Nematoda</taxon>
        <taxon>Chromadorea</taxon>
        <taxon>Rhabditida</taxon>
        <taxon>Rhabditina</taxon>
        <taxon>Rhabditomorpha</taxon>
        <taxon>Rhabditoidea</taxon>
        <taxon>Rhabditidae</taxon>
        <taxon>Peloderinae</taxon>
        <taxon>Caenorhabditis</taxon>
    </lineage>
</organism>
<dbReference type="KEGG" id="cel:CELE_W08F4.1"/>
<dbReference type="Bgee" id="WBGene00021091">
    <property type="expression patterns" value="Expressed in adult organism"/>
</dbReference>
<protein>
    <submittedName>
        <fullName evidence="1">DDE_3 domain-containing protein</fullName>
    </submittedName>
</protein>
<dbReference type="InParanoid" id="O02114"/>
<dbReference type="AlphaFoldDB" id="O02114"/>
<evidence type="ECO:0000313" key="2">
    <source>
        <dbReference type="Proteomes" id="UP000001940"/>
    </source>
</evidence>
<proteinExistence type="predicted"/>
<dbReference type="CTD" id="189297"/>
<gene>
    <name evidence="1" type="ORF">CELE_W08F4.1</name>
    <name evidence="1 3" type="ORF">W08F4.1</name>
</gene>
<dbReference type="PANTHER" id="PTHR33939">
    <property type="entry name" value="PROTEIN CBG22215"/>
    <property type="match status" value="1"/>
</dbReference>
<dbReference type="HOGENOM" id="CLU_2348566_0_0_1"/>
<dbReference type="PhylomeDB" id="O02114"/>
<name>O02114_CAEEL</name>
<reference evidence="1 2" key="1">
    <citation type="journal article" date="1998" name="Science">
        <title>Genome sequence of the nematode C. elegans: a platform for investigating biology.</title>
        <authorList>
            <consortium name="The C. elegans sequencing consortium"/>
            <person name="Sulson J.E."/>
            <person name="Waterston R."/>
        </authorList>
    </citation>
    <scope>NUCLEOTIDE SEQUENCE [LARGE SCALE GENOMIC DNA]</scope>
    <source>
        <strain evidence="1 2">Bristol N2</strain>
    </source>
</reference>
<sequence>MSKIVRLPPYHCCLNPIELIWNQLKSFLRKHGKLDSKLETVRTQAIQFLKSIDEEAVANTMDHVMDAEIDLKTIMDADFEQNLRDDEMDSGDDDISF</sequence>
<dbReference type="GeneID" id="189297"/>
<dbReference type="PANTHER" id="PTHR33939:SF1">
    <property type="entry name" value="DUF4371 DOMAIN-CONTAINING PROTEIN"/>
    <property type="match status" value="1"/>
</dbReference>